<dbReference type="Proteomes" id="UP000015104">
    <property type="component" value="Unassembled WGS sequence"/>
</dbReference>
<dbReference type="AlphaFoldDB" id="T1KUQ6"/>
<sequence>MKDGPIILLPLIDDNTELPSDSFSTFCTAKMTYGKS</sequence>
<reference evidence="1" key="2">
    <citation type="submission" date="2015-06" db="UniProtKB">
        <authorList>
            <consortium name="EnsemblMetazoa"/>
        </authorList>
    </citation>
    <scope>IDENTIFICATION</scope>
</reference>
<evidence type="ECO:0000313" key="2">
    <source>
        <dbReference type="Proteomes" id="UP000015104"/>
    </source>
</evidence>
<proteinExistence type="predicted"/>
<name>T1KUQ6_TETUR</name>
<protein>
    <submittedName>
        <fullName evidence="1">Uncharacterized protein</fullName>
    </submittedName>
</protein>
<organism evidence="1 2">
    <name type="scientific">Tetranychus urticae</name>
    <name type="common">Two-spotted spider mite</name>
    <dbReference type="NCBI Taxonomy" id="32264"/>
    <lineage>
        <taxon>Eukaryota</taxon>
        <taxon>Metazoa</taxon>
        <taxon>Ecdysozoa</taxon>
        <taxon>Arthropoda</taxon>
        <taxon>Chelicerata</taxon>
        <taxon>Arachnida</taxon>
        <taxon>Acari</taxon>
        <taxon>Acariformes</taxon>
        <taxon>Trombidiformes</taxon>
        <taxon>Prostigmata</taxon>
        <taxon>Eleutherengona</taxon>
        <taxon>Raphignathae</taxon>
        <taxon>Tetranychoidea</taxon>
        <taxon>Tetranychidae</taxon>
        <taxon>Tetranychus</taxon>
    </lineage>
</organism>
<keyword evidence="2" id="KW-1185">Reference proteome</keyword>
<dbReference type="EnsemblMetazoa" id="tetur22g00890.1">
    <property type="protein sequence ID" value="tetur22g00890.1"/>
    <property type="gene ID" value="tetur22g00890"/>
</dbReference>
<dbReference type="HOGENOM" id="CLU_3360329_0_0_1"/>
<accession>T1KUQ6</accession>
<reference evidence="2" key="1">
    <citation type="submission" date="2011-08" db="EMBL/GenBank/DDBJ databases">
        <authorList>
            <person name="Rombauts S."/>
        </authorList>
    </citation>
    <scope>NUCLEOTIDE SEQUENCE</scope>
    <source>
        <strain evidence="2">London</strain>
    </source>
</reference>
<evidence type="ECO:0000313" key="1">
    <source>
        <dbReference type="EnsemblMetazoa" id="tetur22g00890.1"/>
    </source>
</evidence>
<dbReference type="EMBL" id="CAEY01000578">
    <property type="status" value="NOT_ANNOTATED_CDS"/>
    <property type="molecule type" value="Genomic_DNA"/>
</dbReference>